<evidence type="ECO:0000259" key="3">
    <source>
        <dbReference type="PROSITE" id="PS50977"/>
    </source>
</evidence>
<dbReference type="PRINTS" id="PR00455">
    <property type="entry name" value="HTHTETR"/>
</dbReference>
<evidence type="ECO:0000313" key="4">
    <source>
        <dbReference type="EMBL" id="HIW87181.1"/>
    </source>
</evidence>
<reference evidence="4" key="2">
    <citation type="submission" date="2021-04" db="EMBL/GenBank/DDBJ databases">
        <authorList>
            <person name="Gilroy R."/>
        </authorList>
    </citation>
    <scope>NUCLEOTIDE SEQUENCE</scope>
    <source>
        <strain evidence="4">Gambia16-930</strain>
    </source>
</reference>
<evidence type="ECO:0000256" key="2">
    <source>
        <dbReference type="PROSITE-ProRule" id="PRU00335"/>
    </source>
</evidence>
<evidence type="ECO:0000256" key="1">
    <source>
        <dbReference type="ARBA" id="ARBA00023125"/>
    </source>
</evidence>
<dbReference type="Pfam" id="PF00440">
    <property type="entry name" value="TetR_N"/>
    <property type="match status" value="1"/>
</dbReference>
<dbReference type="SUPFAM" id="SSF48498">
    <property type="entry name" value="Tetracyclin repressor-like, C-terminal domain"/>
    <property type="match status" value="1"/>
</dbReference>
<name>A0A9D1UHV3_9BACT</name>
<protein>
    <submittedName>
        <fullName evidence="4">TetR/AcrR family transcriptional regulator</fullName>
    </submittedName>
</protein>
<organism evidence="4 5">
    <name type="scientific">Candidatus Onthomorpha intestinigallinarum</name>
    <dbReference type="NCBI Taxonomy" id="2840880"/>
    <lineage>
        <taxon>Bacteria</taxon>
        <taxon>Pseudomonadati</taxon>
        <taxon>Bacteroidota</taxon>
        <taxon>Bacteroidia</taxon>
        <taxon>Bacteroidales</taxon>
        <taxon>Candidatus Onthomorpha</taxon>
    </lineage>
</organism>
<dbReference type="PANTHER" id="PTHR30328:SF54">
    <property type="entry name" value="HTH-TYPE TRANSCRIPTIONAL REPRESSOR SCO4008"/>
    <property type="match status" value="1"/>
</dbReference>
<dbReference type="GO" id="GO:0003677">
    <property type="term" value="F:DNA binding"/>
    <property type="evidence" value="ECO:0007669"/>
    <property type="project" value="UniProtKB-UniRule"/>
</dbReference>
<dbReference type="Gene3D" id="1.10.357.10">
    <property type="entry name" value="Tetracycline Repressor, domain 2"/>
    <property type="match status" value="1"/>
</dbReference>
<dbReference type="AlphaFoldDB" id="A0A9D1UHV3"/>
<comment type="caution">
    <text evidence="4">The sequence shown here is derived from an EMBL/GenBank/DDBJ whole genome shotgun (WGS) entry which is preliminary data.</text>
</comment>
<dbReference type="PROSITE" id="PS50977">
    <property type="entry name" value="HTH_TETR_2"/>
    <property type="match status" value="1"/>
</dbReference>
<dbReference type="InterPro" id="IPR050109">
    <property type="entry name" value="HTH-type_TetR-like_transc_reg"/>
</dbReference>
<feature type="DNA-binding region" description="H-T-H motif" evidence="2">
    <location>
        <begin position="27"/>
        <end position="46"/>
    </location>
</feature>
<feature type="domain" description="HTH tetR-type" evidence="3">
    <location>
        <begin position="4"/>
        <end position="64"/>
    </location>
</feature>
<dbReference type="InterPro" id="IPR036271">
    <property type="entry name" value="Tet_transcr_reg_TetR-rel_C_sf"/>
</dbReference>
<proteinExistence type="predicted"/>
<dbReference type="InterPro" id="IPR009057">
    <property type="entry name" value="Homeodomain-like_sf"/>
</dbReference>
<dbReference type="Proteomes" id="UP000824267">
    <property type="component" value="Unassembled WGS sequence"/>
</dbReference>
<keyword evidence="1 2" id="KW-0238">DNA-binding</keyword>
<evidence type="ECO:0000313" key="5">
    <source>
        <dbReference type="Proteomes" id="UP000824267"/>
    </source>
</evidence>
<dbReference type="SUPFAM" id="SSF46689">
    <property type="entry name" value="Homeodomain-like"/>
    <property type="match status" value="1"/>
</dbReference>
<accession>A0A9D1UHV3</accession>
<dbReference type="EMBL" id="DXGG01000094">
    <property type="protein sequence ID" value="HIW87181.1"/>
    <property type="molecule type" value="Genomic_DNA"/>
</dbReference>
<dbReference type="InterPro" id="IPR001647">
    <property type="entry name" value="HTH_TetR"/>
</dbReference>
<reference evidence="4" key="1">
    <citation type="journal article" date="2021" name="PeerJ">
        <title>Extensive microbial diversity within the chicken gut microbiome revealed by metagenomics and culture.</title>
        <authorList>
            <person name="Gilroy R."/>
            <person name="Ravi A."/>
            <person name="Getino M."/>
            <person name="Pursley I."/>
            <person name="Horton D.L."/>
            <person name="Alikhan N.F."/>
            <person name="Baker D."/>
            <person name="Gharbi K."/>
            <person name="Hall N."/>
            <person name="Watson M."/>
            <person name="Adriaenssens E.M."/>
            <person name="Foster-Nyarko E."/>
            <person name="Jarju S."/>
            <person name="Secka A."/>
            <person name="Antonio M."/>
            <person name="Oren A."/>
            <person name="Chaudhuri R.R."/>
            <person name="La Ragione R."/>
            <person name="Hildebrand F."/>
            <person name="Pallen M.J."/>
        </authorList>
    </citation>
    <scope>NUCLEOTIDE SEQUENCE</scope>
    <source>
        <strain evidence="4">Gambia16-930</strain>
    </source>
</reference>
<sequence>MEVNCMEEKILAAAKELFMQYGFDRVSTTQIAKKAGCNQALVHYYYRTKPKLFQKVLGMELQIMFEQLLDIPKGKETLEEKVERIIDIHFSFLEANPDFPLFIFGEMRDNTEAFIIFREEIKSYAGKFMSDLQMVIDQQEKECGVRMINAFDLIFNILSLNIFVFLFKPFVGTIWELEEDRTKEIMAERKRNIKEIVISSLRIA</sequence>
<gene>
    <name evidence="4" type="ORF">IAC47_02780</name>
</gene>
<dbReference type="PANTHER" id="PTHR30328">
    <property type="entry name" value="TRANSCRIPTIONAL REPRESSOR"/>
    <property type="match status" value="1"/>
</dbReference>